<evidence type="ECO:0000313" key="3">
    <source>
        <dbReference type="Proteomes" id="UP000245207"/>
    </source>
</evidence>
<gene>
    <name evidence="2" type="ORF">CTI12_AA137400</name>
</gene>
<keyword evidence="3" id="KW-1185">Reference proteome</keyword>
<comment type="caution">
    <text evidence="2">The sequence shown here is derived from an EMBL/GenBank/DDBJ whole genome shotgun (WGS) entry which is preliminary data.</text>
</comment>
<dbReference type="Proteomes" id="UP000245207">
    <property type="component" value="Unassembled WGS sequence"/>
</dbReference>
<accession>A0A2U1NSF1</accession>
<organism evidence="2 3">
    <name type="scientific">Artemisia annua</name>
    <name type="common">Sweet wormwood</name>
    <dbReference type="NCBI Taxonomy" id="35608"/>
    <lineage>
        <taxon>Eukaryota</taxon>
        <taxon>Viridiplantae</taxon>
        <taxon>Streptophyta</taxon>
        <taxon>Embryophyta</taxon>
        <taxon>Tracheophyta</taxon>
        <taxon>Spermatophyta</taxon>
        <taxon>Magnoliopsida</taxon>
        <taxon>eudicotyledons</taxon>
        <taxon>Gunneridae</taxon>
        <taxon>Pentapetalae</taxon>
        <taxon>asterids</taxon>
        <taxon>campanulids</taxon>
        <taxon>Asterales</taxon>
        <taxon>Asteraceae</taxon>
        <taxon>Asteroideae</taxon>
        <taxon>Anthemideae</taxon>
        <taxon>Artemisiinae</taxon>
        <taxon>Artemisia</taxon>
    </lineage>
</organism>
<feature type="domain" description="Retrotransposon gag" evidence="1">
    <location>
        <begin position="450"/>
        <end position="543"/>
    </location>
</feature>
<dbReference type="EMBL" id="PKPP01002274">
    <property type="protein sequence ID" value="PWA76390.1"/>
    <property type="molecule type" value="Genomic_DNA"/>
</dbReference>
<protein>
    <recommendedName>
        <fullName evidence="1">Retrotransposon gag domain-containing protein</fullName>
    </recommendedName>
</protein>
<feature type="domain" description="Retrotransposon gag" evidence="1">
    <location>
        <begin position="76"/>
        <end position="170"/>
    </location>
</feature>
<dbReference type="OrthoDB" id="1305902at2759"/>
<sequence length="848" mass="99112">MEQYMGRTNQEYDRGVASEPEMVKFEIKGQIIEEVQDRQFSGENDDENAQEHVEEVLYIVSTYGSANVSTYKLMPKVFPLSLTGQARKWFNRLPRESKEIWENLRRSFVQRFYPPTKLAASLREIYRFVQIKEETLYQAWERYNELLHRCPTYDLNNQMKVFVFYRGLDEYTRNILDSQRPIPGLTPEKAFQAIQTTAEHVHKWHLETGYGPRDNFKHKVMKTLVKNDGGDINVEQPLEETKVMATEGMEPKTFSEKVKMRLEKEQLLLNELESLPINAPLVESIKTETHNLKQLQGFFEAKGKLEEVNLDQDEFDLEEFLKGDEMQETPPEQNGFSPAENFDVFIDFEESNHEIELETEDGYHEINSMDIVPPRQEEDDALAPPMQPYTLQSLHIAAHIKGKIIEEVQDRQFSGENDDEDAQEHVEEVLYIVSTYGSANVSTYKLMPKVLPLSLTGQARKWFNRLPRESKEIWENLQRSFVQRFYPQTKLAASLREIYRFVQIKEETLYQAWERYNELLHRCPTNDLNNQMKVFVFYRGLDEYTRNILDSQRPIPRLTPEKAFQAIQTTAEHVHKWHLETGYGHRDNFKHKVMKTLVKNDGGNLELKLEECTNTIASLKAWWTEVKVTVWKKQSTIASLKAHDVGIRNLELKIEECTNTIKECLKRDINVEQPLEETKVMATEGMEPKTFSEKVKMRLEKEQLLLNELESLPINAPLVESIKTETHNLKQLQGFFEAKGKLEEVNLDQDEFDLEEFLKGDEMQETPPEQNGFSPAENFDVFIDFEESNHEIELETEDGYHEINSMDIVPPRQEEDDALAPTMQPYTLQSLHIAAHVQNCVCRFSSFC</sequence>
<dbReference type="InterPro" id="IPR005162">
    <property type="entry name" value="Retrotrans_gag_dom"/>
</dbReference>
<name>A0A2U1NSF1_ARTAN</name>
<dbReference type="AlphaFoldDB" id="A0A2U1NSF1"/>
<dbReference type="PANTHER" id="PTHR33223:SF11">
    <property type="entry name" value="ELEMENT PROTEIN, PUTATIVE-RELATED"/>
    <property type="match status" value="1"/>
</dbReference>
<evidence type="ECO:0000313" key="2">
    <source>
        <dbReference type="EMBL" id="PWA76390.1"/>
    </source>
</evidence>
<reference evidence="2 3" key="1">
    <citation type="journal article" date="2018" name="Mol. Plant">
        <title>The genome of Artemisia annua provides insight into the evolution of Asteraceae family and artemisinin biosynthesis.</title>
        <authorList>
            <person name="Shen Q."/>
            <person name="Zhang L."/>
            <person name="Liao Z."/>
            <person name="Wang S."/>
            <person name="Yan T."/>
            <person name="Shi P."/>
            <person name="Liu M."/>
            <person name="Fu X."/>
            <person name="Pan Q."/>
            <person name="Wang Y."/>
            <person name="Lv Z."/>
            <person name="Lu X."/>
            <person name="Zhang F."/>
            <person name="Jiang W."/>
            <person name="Ma Y."/>
            <person name="Chen M."/>
            <person name="Hao X."/>
            <person name="Li L."/>
            <person name="Tang Y."/>
            <person name="Lv G."/>
            <person name="Zhou Y."/>
            <person name="Sun X."/>
            <person name="Brodelius P.E."/>
            <person name="Rose J.K.C."/>
            <person name="Tang K."/>
        </authorList>
    </citation>
    <scope>NUCLEOTIDE SEQUENCE [LARGE SCALE GENOMIC DNA]</scope>
    <source>
        <strain evidence="3">cv. Huhao1</strain>
        <tissue evidence="2">Leaf</tissue>
    </source>
</reference>
<proteinExistence type="predicted"/>
<evidence type="ECO:0000259" key="1">
    <source>
        <dbReference type="Pfam" id="PF03732"/>
    </source>
</evidence>
<dbReference type="Pfam" id="PF03732">
    <property type="entry name" value="Retrotrans_gag"/>
    <property type="match status" value="2"/>
</dbReference>
<dbReference type="PANTHER" id="PTHR33223">
    <property type="entry name" value="CCHC-TYPE DOMAIN-CONTAINING PROTEIN"/>
    <property type="match status" value="1"/>
</dbReference>